<reference evidence="2" key="2">
    <citation type="journal article" date="2015" name="Fish Shellfish Immunol.">
        <title>Early steps in the European eel (Anguilla anguilla)-Vibrio vulnificus interaction in the gills: Role of the RtxA13 toxin.</title>
        <authorList>
            <person name="Callol A."/>
            <person name="Pajuelo D."/>
            <person name="Ebbesson L."/>
            <person name="Teles M."/>
            <person name="MacKenzie S."/>
            <person name="Amaro C."/>
        </authorList>
    </citation>
    <scope>NUCLEOTIDE SEQUENCE</scope>
</reference>
<dbReference type="AlphaFoldDB" id="A0A0E9XC51"/>
<keyword evidence="1" id="KW-1133">Transmembrane helix</keyword>
<protein>
    <submittedName>
        <fullName evidence="2">Uncharacterized protein</fullName>
    </submittedName>
</protein>
<dbReference type="EMBL" id="GBXM01009162">
    <property type="protein sequence ID" value="JAH99415.1"/>
    <property type="molecule type" value="Transcribed_RNA"/>
</dbReference>
<organism evidence="2">
    <name type="scientific">Anguilla anguilla</name>
    <name type="common">European freshwater eel</name>
    <name type="synonym">Muraena anguilla</name>
    <dbReference type="NCBI Taxonomy" id="7936"/>
    <lineage>
        <taxon>Eukaryota</taxon>
        <taxon>Metazoa</taxon>
        <taxon>Chordata</taxon>
        <taxon>Craniata</taxon>
        <taxon>Vertebrata</taxon>
        <taxon>Euteleostomi</taxon>
        <taxon>Actinopterygii</taxon>
        <taxon>Neopterygii</taxon>
        <taxon>Teleostei</taxon>
        <taxon>Anguilliformes</taxon>
        <taxon>Anguillidae</taxon>
        <taxon>Anguilla</taxon>
    </lineage>
</organism>
<evidence type="ECO:0000256" key="1">
    <source>
        <dbReference type="SAM" id="Phobius"/>
    </source>
</evidence>
<sequence>MNKFRGVSRAKYSTIAYFAPAASSFSPTLCFVMGADDITELRN</sequence>
<keyword evidence="1" id="KW-0812">Transmembrane</keyword>
<proteinExistence type="predicted"/>
<accession>A0A0E9XC51</accession>
<name>A0A0E9XC51_ANGAN</name>
<evidence type="ECO:0000313" key="2">
    <source>
        <dbReference type="EMBL" id="JAH99415.1"/>
    </source>
</evidence>
<keyword evidence="1" id="KW-0472">Membrane</keyword>
<reference evidence="2" key="1">
    <citation type="submission" date="2014-11" db="EMBL/GenBank/DDBJ databases">
        <authorList>
            <person name="Amaro Gonzalez C."/>
        </authorList>
    </citation>
    <scope>NUCLEOTIDE SEQUENCE</scope>
</reference>
<feature type="transmembrane region" description="Helical" evidence="1">
    <location>
        <begin position="12"/>
        <end position="35"/>
    </location>
</feature>